<protein>
    <recommendedName>
        <fullName evidence="3">Flagellar motor switch protein FliN</fullName>
    </recommendedName>
</protein>
<comment type="caution">
    <text evidence="9">The sequence shown here is derived from an EMBL/GenBank/DDBJ whole genome shotgun (WGS) entry which is preliminary data.</text>
</comment>
<organism evidence="9 10">
    <name type="scientific">Povalibacter uvarum</name>
    <dbReference type="NCBI Taxonomy" id="732238"/>
    <lineage>
        <taxon>Bacteria</taxon>
        <taxon>Pseudomonadati</taxon>
        <taxon>Pseudomonadota</taxon>
        <taxon>Gammaproteobacteria</taxon>
        <taxon>Steroidobacterales</taxon>
        <taxon>Steroidobacteraceae</taxon>
        <taxon>Povalibacter</taxon>
    </lineage>
</organism>
<dbReference type="EMBL" id="JACHHZ010000001">
    <property type="protein sequence ID" value="MBB6091180.1"/>
    <property type="molecule type" value="Genomic_DNA"/>
</dbReference>
<comment type="similarity">
    <text evidence="2">Belongs to the FliN/MopA/SpaO family.</text>
</comment>
<dbReference type="SUPFAM" id="SSF101801">
    <property type="entry name" value="Surface presentation of antigens (SPOA)"/>
    <property type="match status" value="1"/>
</dbReference>
<evidence type="ECO:0000256" key="4">
    <source>
        <dbReference type="ARBA" id="ARBA00022475"/>
    </source>
</evidence>
<gene>
    <name evidence="9" type="ORF">HNQ60_000026</name>
</gene>
<keyword evidence="7" id="KW-0472">Membrane</keyword>
<dbReference type="AlphaFoldDB" id="A0A841HFQ1"/>
<feature type="domain" description="Flagellar motor switch protein FliN-like C-terminal" evidence="8">
    <location>
        <begin position="39"/>
        <end position="107"/>
    </location>
</feature>
<dbReference type="PRINTS" id="PR00956">
    <property type="entry name" value="FLGMOTORFLIN"/>
</dbReference>
<evidence type="ECO:0000256" key="3">
    <source>
        <dbReference type="ARBA" id="ARBA00021897"/>
    </source>
</evidence>
<keyword evidence="9" id="KW-0969">Cilium</keyword>
<dbReference type="GO" id="GO:0003774">
    <property type="term" value="F:cytoskeletal motor activity"/>
    <property type="evidence" value="ECO:0007669"/>
    <property type="project" value="InterPro"/>
</dbReference>
<dbReference type="RefSeq" id="WP_184328996.1">
    <property type="nucleotide sequence ID" value="NZ_JACHHZ010000001.1"/>
</dbReference>
<dbReference type="Pfam" id="PF01052">
    <property type="entry name" value="FliMN_C"/>
    <property type="match status" value="1"/>
</dbReference>
<dbReference type="GO" id="GO:0005886">
    <property type="term" value="C:plasma membrane"/>
    <property type="evidence" value="ECO:0007669"/>
    <property type="project" value="UniProtKB-SubCell"/>
</dbReference>
<evidence type="ECO:0000313" key="10">
    <source>
        <dbReference type="Proteomes" id="UP000588068"/>
    </source>
</evidence>
<comment type="subcellular location">
    <subcellularLocation>
        <location evidence="1">Cell membrane</location>
        <topology evidence="1">Peripheral membrane protein</topology>
        <orientation evidence="1">Cytoplasmic side</orientation>
    </subcellularLocation>
</comment>
<evidence type="ECO:0000256" key="2">
    <source>
        <dbReference type="ARBA" id="ARBA00009226"/>
    </source>
</evidence>
<dbReference type="InterPro" id="IPR036429">
    <property type="entry name" value="SpoA-like_sf"/>
</dbReference>
<keyword evidence="6" id="KW-0283">Flagellar rotation</keyword>
<dbReference type="GO" id="GO:0006935">
    <property type="term" value="P:chemotaxis"/>
    <property type="evidence" value="ECO:0007669"/>
    <property type="project" value="UniProtKB-KW"/>
</dbReference>
<evidence type="ECO:0000256" key="1">
    <source>
        <dbReference type="ARBA" id="ARBA00004413"/>
    </source>
</evidence>
<dbReference type="GO" id="GO:0009425">
    <property type="term" value="C:bacterial-type flagellum basal body"/>
    <property type="evidence" value="ECO:0007669"/>
    <property type="project" value="InterPro"/>
</dbReference>
<keyword evidence="9" id="KW-0282">Flagellum</keyword>
<proteinExistence type="inferred from homology"/>
<keyword evidence="10" id="KW-1185">Reference proteome</keyword>
<evidence type="ECO:0000256" key="5">
    <source>
        <dbReference type="ARBA" id="ARBA00022500"/>
    </source>
</evidence>
<dbReference type="PANTHER" id="PTHR43484">
    <property type="match status" value="1"/>
</dbReference>
<dbReference type="PANTHER" id="PTHR43484:SF1">
    <property type="entry name" value="FLAGELLAR MOTOR SWITCH PROTEIN FLIN"/>
    <property type="match status" value="1"/>
</dbReference>
<dbReference type="GO" id="GO:0071973">
    <property type="term" value="P:bacterial-type flagellum-dependent cell motility"/>
    <property type="evidence" value="ECO:0007669"/>
    <property type="project" value="InterPro"/>
</dbReference>
<dbReference type="InterPro" id="IPR001172">
    <property type="entry name" value="FliN_T3SS_HrcQb"/>
</dbReference>
<reference evidence="9 10" key="1">
    <citation type="submission" date="2020-08" db="EMBL/GenBank/DDBJ databases">
        <title>Genomic Encyclopedia of Type Strains, Phase IV (KMG-IV): sequencing the most valuable type-strain genomes for metagenomic binning, comparative biology and taxonomic classification.</title>
        <authorList>
            <person name="Goeker M."/>
        </authorList>
    </citation>
    <scope>NUCLEOTIDE SEQUENCE [LARGE SCALE GENOMIC DNA]</scope>
    <source>
        <strain evidence="9 10">DSM 26723</strain>
    </source>
</reference>
<accession>A0A841HFQ1</accession>
<dbReference type="InterPro" id="IPR051469">
    <property type="entry name" value="FliN/MopA/SpaO"/>
</dbReference>
<keyword evidence="4" id="KW-1003">Cell membrane</keyword>
<dbReference type="Gene3D" id="2.30.330.10">
    <property type="entry name" value="SpoA-like"/>
    <property type="match status" value="1"/>
</dbReference>
<dbReference type="Proteomes" id="UP000588068">
    <property type="component" value="Unassembled WGS sequence"/>
</dbReference>
<keyword evidence="9" id="KW-0966">Cell projection</keyword>
<name>A0A841HFQ1_9GAMM</name>
<keyword evidence="5" id="KW-0145">Chemotaxis</keyword>
<sequence>MTDKANNAMHYDATEIELDPLSATTPSGMSVVDSMLPLLGSVRVRVTVRVGAAQLSVAELLELKPGSTLTLDRHADAPLDVLVDGGVVARGVLVAVGEHFGLRITQTAVASAGAVSPR</sequence>
<evidence type="ECO:0000313" key="9">
    <source>
        <dbReference type="EMBL" id="MBB6091180.1"/>
    </source>
</evidence>
<evidence type="ECO:0000256" key="6">
    <source>
        <dbReference type="ARBA" id="ARBA00022779"/>
    </source>
</evidence>
<dbReference type="InterPro" id="IPR001543">
    <property type="entry name" value="FliN-like_C"/>
</dbReference>
<evidence type="ECO:0000259" key="8">
    <source>
        <dbReference type="Pfam" id="PF01052"/>
    </source>
</evidence>
<evidence type="ECO:0000256" key="7">
    <source>
        <dbReference type="ARBA" id="ARBA00023136"/>
    </source>
</evidence>